<protein>
    <submittedName>
        <fullName evidence="3">Uncharacterized protein</fullName>
    </submittedName>
</protein>
<keyword evidence="1" id="KW-0175">Coiled coil</keyword>
<name>A0A179FPG5_PURLI</name>
<comment type="caution">
    <text evidence="3">The sequence shown here is derived from an EMBL/GenBank/DDBJ whole genome shotgun (WGS) entry which is preliminary data.</text>
</comment>
<feature type="region of interest" description="Disordered" evidence="2">
    <location>
        <begin position="26"/>
        <end position="62"/>
    </location>
</feature>
<organism evidence="3 4">
    <name type="scientific">Purpureocillium lilacinum</name>
    <name type="common">Paecilomyces lilacinus</name>
    <dbReference type="NCBI Taxonomy" id="33203"/>
    <lineage>
        <taxon>Eukaryota</taxon>
        <taxon>Fungi</taxon>
        <taxon>Dikarya</taxon>
        <taxon>Ascomycota</taxon>
        <taxon>Pezizomycotina</taxon>
        <taxon>Sordariomycetes</taxon>
        <taxon>Hypocreomycetidae</taxon>
        <taxon>Hypocreales</taxon>
        <taxon>Ophiocordycipitaceae</taxon>
        <taxon>Purpureocillium</taxon>
    </lineage>
</organism>
<evidence type="ECO:0000256" key="2">
    <source>
        <dbReference type="SAM" id="MobiDB-lite"/>
    </source>
</evidence>
<dbReference type="Proteomes" id="UP000078240">
    <property type="component" value="Unassembled WGS sequence"/>
</dbReference>
<gene>
    <name evidence="3" type="ORF">VFPBJ_11100</name>
</gene>
<evidence type="ECO:0000313" key="4">
    <source>
        <dbReference type="Proteomes" id="UP000078240"/>
    </source>
</evidence>
<evidence type="ECO:0000256" key="1">
    <source>
        <dbReference type="SAM" id="Coils"/>
    </source>
</evidence>
<dbReference type="AlphaFoldDB" id="A0A179FPG5"/>
<feature type="coiled-coil region" evidence="1">
    <location>
        <begin position="89"/>
        <end position="116"/>
    </location>
</feature>
<proteinExistence type="predicted"/>
<evidence type="ECO:0000313" key="3">
    <source>
        <dbReference type="EMBL" id="OAQ67505.1"/>
    </source>
</evidence>
<feature type="compositionally biased region" description="Basic and acidic residues" evidence="2">
    <location>
        <begin position="34"/>
        <end position="48"/>
    </location>
</feature>
<dbReference type="EMBL" id="LSBH01000012">
    <property type="protein sequence ID" value="OAQ67505.1"/>
    <property type="molecule type" value="Genomic_DNA"/>
</dbReference>
<reference evidence="3 4" key="1">
    <citation type="submission" date="2016-01" db="EMBL/GenBank/DDBJ databases">
        <title>Biosynthesis of antibiotic leucinostatins and their inhibition on Phytophthora in bio-control Purpureocillium lilacinum.</title>
        <authorList>
            <person name="Wang G."/>
            <person name="Liu Z."/>
            <person name="Lin R."/>
            <person name="Li E."/>
            <person name="Mao Z."/>
            <person name="Ling J."/>
            <person name="Yin W."/>
            <person name="Xie B."/>
        </authorList>
    </citation>
    <scope>NUCLEOTIDE SEQUENCE [LARGE SCALE GENOMIC DNA]</scope>
    <source>
        <strain evidence="3">PLBJ-1</strain>
    </source>
</reference>
<accession>A0A179FPG5</accession>
<sequence>MGANIAAKTGLMDKFDVVEAAVVLKVDDDDEDERSAKSKAATEAHDDAVVPPNLRPQRPSVLGGPTDAVADALLVVEARDEEDEDDEDYDDAKLLLEHVLLELELLELETLELELELPKPHWSYRGWQPVPQWVMVLPHHPAEEQHLSVPWFTHVVPLKLVPQRPLVLVTPRDAVADALAVVHVEVRDGDDVEPELIVMLVLLELELELLVVLLEPLELVELELELELAEPHWP</sequence>